<protein>
    <submittedName>
        <fullName evidence="1">Uncharacterized protein</fullName>
    </submittedName>
</protein>
<proteinExistence type="predicted"/>
<dbReference type="EMBL" id="CM037629">
    <property type="protein sequence ID" value="KAH7990935.1"/>
    <property type="molecule type" value="Genomic_DNA"/>
</dbReference>
<organism evidence="1 2">
    <name type="scientific">Sphaerodactylus townsendi</name>
    <dbReference type="NCBI Taxonomy" id="933632"/>
    <lineage>
        <taxon>Eukaryota</taxon>
        <taxon>Metazoa</taxon>
        <taxon>Chordata</taxon>
        <taxon>Craniata</taxon>
        <taxon>Vertebrata</taxon>
        <taxon>Euteleostomi</taxon>
        <taxon>Lepidosauria</taxon>
        <taxon>Squamata</taxon>
        <taxon>Bifurcata</taxon>
        <taxon>Gekkota</taxon>
        <taxon>Sphaerodactylidae</taxon>
        <taxon>Sphaerodactylus</taxon>
    </lineage>
</organism>
<evidence type="ECO:0000313" key="2">
    <source>
        <dbReference type="Proteomes" id="UP000827872"/>
    </source>
</evidence>
<accession>A0ACB8EEU0</accession>
<evidence type="ECO:0000313" key="1">
    <source>
        <dbReference type="EMBL" id="KAH7990935.1"/>
    </source>
</evidence>
<sequence>MIRICLFLAFCHVVFSDIVQLQKMYGRIASPDFPNIYPNSKERTWNITVPDGYTIRIYFTHFNVELSYQCEYDYVKMQSGGKVLATLCGHESTDTEEAPGDKTFHSFDNNLAVTFRSDYSNEKGFTGFEAFYAAEDIDECQQPISSEPACDHHCHNYLGGFYCSCEIGYVLHRNKRTCTAGCLKKVLTARSGEFSSPNYPNPYPKLSQCSYSIQVEEGFMVVLEFVENFEVETHPEVPCPYDILKRLATVGPPIKQEIDFLLRNSESLDSRMSDYRLRHPRKNMARSVGTVSRQSLKHTATWWMSSSPQISLEFMLDGKSNTQLEAALPCPILQAPPHGQIHPIQEEYIMKDSYSLSCDVGYTILENELIVESFTATCQKDGSWNKPMAQCTIVDCGPPEDTANGIVAYVTQAAVNFYQAEIEYHCENSFYELKAGSSGHYWCAHDGYWRDSNGKRAPPLCEPVCGVQYAKPLRRIYGGKRAKHGQFPWQVLIVDRQGVTGGGALLYDNWILTAAHVITNPADASSLTLKMGLVNKRATHHQQAEAESVFVHEGYVNDGINFNHDIALIKLMHPVPINANVTPICLPGKESRFHVNRSDTGSVAGWGKTEKERPSLFLLYTELDVIDPEKCRAAYENKSVDGKSLVLTENMFCAGYDQGGKDSCSGDSGGALAFFDSQSRRWYAGGIVSWGVECGSAQLYGVYTKVANYISWIENIIVHNS</sequence>
<gene>
    <name evidence="1" type="ORF">K3G42_012899</name>
</gene>
<comment type="caution">
    <text evidence="1">The sequence shown here is derived from an EMBL/GenBank/DDBJ whole genome shotgun (WGS) entry which is preliminary data.</text>
</comment>
<reference evidence="1" key="1">
    <citation type="submission" date="2021-08" db="EMBL/GenBank/DDBJ databases">
        <title>The first chromosome-level gecko genome reveals the dynamic sex chromosomes of Neotropical dwarf geckos (Sphaerodactylidae: Sphaerodactylus).</title>
        <authorList>
            <person name="Pinto B.J."/>
            <person name="Keating S.E."/>
            <person name="Gamble T."/>
        </authorList>
    </citation>
    <scope>NUCLEOTIDE SEQUENCE</scope>
    <source>
        <strain evidence="1">TG3544</strain>
    </source>
</reference>
<name>A0ACB8EEU0_9SAUR</name>
<keyword evidence="2" id="KW-1185">Reference proteome</keyword>
<dbReference type="Proteomes" id="UP000827872">
    <property type="component" value="Linkage Group LG16"/>
</dbReference>